<feature type="domain" description="PAS" evidence="2">
    <location>
        <begin position="327"/>
        <end position="371"/>
    </location>
</feature>
<dbReference type="PROSITE" id="PS50112">
    <property type="entry name" value="PAS"/>
    <property type="match status" value="3"/>
</dbReference>
<feature type="domain" description="PAS" evidence="2">
    <location>
        <begin position="78"/>
        <end position="160"/>
    </location>
</feature>
<dbReference type="InterPro" id="IPR035965">
    <property type="entry name" value="PAS-like_dom_sf"/>
</dbReference>
<evidence type="ECO:0000256" key="1">
    <source>
        <dbReference type="SAM" id="Phobius"/>
    </source>
</evidence>
<dbReference type="Proteomes" id="UP001501302">
    <property type="component" value="Unassembled WGS sequence"/>
</dbReference>
<gene>
    <name evidence="4" type="ORF">GCM10023314_24450</name>
</gene>
<name>A0ABP9GQE5_9FLAO</name>
<feature type="transmembrane region" description="Helical" evidence="1">
    <location>
        <begin position="39"/>
        <end position="61"/>
    </location>
</feature>
<dbReference type="PANTHER" id="PTHR44757">
    <property type="entry name" value="DIGUANYLATE CYCLASE DGCP"/>
    <property type="match status" value="1"/>
</dbReference>
<dbReference type="SUPFAM" id="SSF55785">
    <property type="entry name" value="PYP-like sensor domain (PAS domain)"/>
    <property type="match status" value="3"/>
</dbReference>
<dbReference type="InterPro" id="IPR052155">
    <property type="entry name" value="Biofilm_reg_signaling"/>
</dbReference>
<dbReference type="InterPro" id="IPR013655">
    <property type="entry name" value="PAS_fold_3"/>
</dbReference>
<keyword evidence="1" id="KW-0812">Transmembrane</keyword>
<feature type="domain" description="PAC" evidence="3">
    <location>
        <begin position="151"/>
        <end position="202"/>
    </location>
</feature>
<dbReference type="Pfam" id="PF08448">
    <property type="entry name" value="PAS_4"/>
    <property type="match status" value="1"/>
</dbReference>
<dbReference type="PANTHER" id="PTHR44757:SF2">
    <property type="entry name" value="BIOFILM ARCHITECTURE MAINTENANCE PROTEIN MBAA"/>
    <property type="match status" value="1"/>
</dbReference>
<protein>
    <recommendedName>
        <fullName evidence="6">PAS domain S-box-containing protein</fullName>
    </recommendedName>
</protein>
<dbReference type="InterPro" id="IPR013656">
    <property type="entry name" value="PAS_4"/>
</dbReference>
<reference evidence="5" key="1">
    <citation type="journal article" date="2019" name="Int. J. Syst. Evol. Microbiol.">
        <title>The Global Catalogue of Microorganisms (GCM) 10K type strain sequencing project: providing services to taxonomists for standard genome sequencing and annotation.</title>
        <authorList>
            <consortium name="The Broad Institute Genomics Platform"/>
            <consortium name="The Broad Institute Genome Sequencing Center for Infectious Disease"/>
            <person name="Wu L."/>
            <person name="Ma J."/>
        </authorList>
    </citation>
    <scope>NUCLEOTIDE SEQUENCE [LARGE SCALE GENOMIC DNA]</scope>
    <source>
        <strain evidence="5">JCM 18285</strain>
    </source>
</reference>
<dbReference type="RefSeq" id="WP_345192414.1">
    <property type="nucleotide sequence ID" value="NZ_BAABJJ010000035.1"/>
</dbReference>
<keyword evidence="1" id="KW-1133">Transmembrane helix</keyword>
<evidence type="ECO:0000313" key="4">
    <source>
        <dbReference type="EMBL" id="GAA4950175.1"/>
    </source>
</evidence>
<feature type="domain" description="PAS" evidence="2">
    <location>
        <begin position="192"/>
        <end position="268"/>
    </location>
</feature>
<feature type="transmembrane region" description="Helical" evidence="1">
    <location>
        <begin position="12"/>
        <end position="33"/>
    </location>
</feature>
<sequence>MKISFEKKIVLGYIINLVVVFVIGFISIRQIFFSSNKSWQWIAFALIVLSIVMLTIVFFILKGQLKAKKKSDLELLKNEKLLQSIINNTSNAISVKKLNGEYILVNKEFQSLFASEETDIIGKTNHEFLSKDIADTYRSSDLKALKAGEEIQVEEIIEQADGPHTYLSVKFPLFDITSRMYAIGTISTDITERKKMERSLKAADTFFNLSIDSLVIASKNKLIKINPSLSKLLGYSDSELLAKPFTSFIFPDDVEMTQQQIGTLQKGTDLVNFKNRWICKDGTIKWISWNATADQETGILYAIARNITEELQIKQEEEKALRNLFESKQKLNMVLENISDGVLVANTSRQVILANDVANELFGIEDDSKISINFSDHFKVLFPNGKKTFPVQDLPAERALVGEITDDIDVILKDLATNEMRRVLLSGRPIIDNENHIAAVVVTIKDISRYKKLEEELEKKDLESRTMIGFKRTKKK</sequence>
<keyword evidence="1" id="KW-0472">Membrane</keyword>
<evidence type="ECO:0000259" key="3">
    <source>
        <dbReference type="PROSITE" id="PS50113"/>
    </source>
</evidence>
<comment type="caution">
    <text evidence="4">The sequence shown here is derived from an EMBL/GenBank/DDBJ whole genome shotgun (WGS) entry which is preliminary data.</text>
</comment>
<dbReference type="EMBL" id="BAABJJ010000035">
    <property type="protein sequence ID" value="GAA4950175.1"/>
    <property type="molecule type" value="Genomic_DNA"/>
</dbReference>
<dbReference type="NCBIfam" id="TIGR00229">
    <property type="entry name" value="sensory_box"/>
    <property type="match status" value="2"/>
</dbReference>
<evidence type="ECO:0000259" key="2">
    <source>
        <dbReference type="PROSITE" id="PS50112"/>
    </source>
</evidence>
<dbReference type="InterPro" id="IPR000700">
    <property type="entry name" value="PAS-assoc_C"/>
</dbReference>
<dbReference type="Gene3D" id="3.30.450.20">
    <property type="entry name" value="PAS domain"/>
    <property type="match status" value="3"/>
</dbReference>
<feature type="domain" description="PAC" evidence="3">
    <location>
        <begin position="406"/>
        <end position="459"/>
    </location>
</feature>
<organism evidence="4 5">
    <name type="scientific">Algibacter agarivorans</name>
    <dbReference type="NCBI Taxonomy" id="1109741"/>
    <lineage>
        <taxon>Bacteria</taxon>
        <taxon>Pseudomonadati</taxon>
        <taxon>Bacteroidota</taxon>
        <taxon>Flavobacteriia</taxon>
        <taxon>Flavobacteriales</taxon>
        <taxon>Flavobacteriaceae</taxon>
        <taxon>Algibacter</taxon>
    </lineage>
</organism>
<evidence type="ECO:0008006" key="6">
    <source>
        <dbReference type="Google" id="ProtNLM"/>
    </source>
</evidence>
<dbReference type="Pfam" id="PF13188">
    <property type="entry name" value="PAS_8"/>
    <property type="match status" value="1"/>
</dbReference>
<accession>A0ABP9GQE5</accession>
<evidence type="ECO:0000313" key="5">
    <source>
        <dbReference type="Proteomes" id="UP001501302"/>
    </source>
</evidence>
<dbReference type="SMART" id="SM00091">
    <property type="entry name" value="PAS"/>
    <property type="match status" value="3"/>
</dbReference>
<proteinExistence type="predicted"/>
<dbReference type="InterPro" id="IPR000014">
    <property type="entry name" value="PAS"/>
</dbReference>
<dbReference type="CDD" id="cd00130">
    <property type="entry name" value="PAS"/>
    <property type="match status" value="2"/>
</dbReference>
<keyword evidence="5" id="KW-1185">Reference proteome</keyword>
<dbReference type="PROSITE" id="PS50113">
    <property type="entry name" value="PAC"/>
    <property type="match status" value="2"/>
</dbReference>
<dbReference type="Pfam" id="PF08447">
    <property type="entry name" value="PAS_3"/>
    <property type="match status" value="1"/>
</dbReference>